<feature type="compositionally biased region" description="Pro residues" evidence="1">
    <location>
        <begin position="30"/>
        <end position="39"/>
    </location>
</feature>
<feature type="region of interest" description="Disordered" evidence="1">
    <location>
        <begin position="1"/>
        <end position="40"/>
    </location>
</feature>
<evidence type="ECO:0000259" key="2">
    <source>
        <dbReference type="Pfam" id="PF09995"/>
    </source>
</evidence>
<evidence type="ECO:0000313" key="4">
    <source>
        <dbReference type="Proteomes" id="UP001553843"/>
    </source>
</evidence>
<dbReference type="PANTHER" id="PTHR36151:SF3">
    <property type="entry name" value="ER-BOUND OXYGENASE MPAB_MPAB'_RUBBER OXYGENASE CATALYTIC DOMAIN-CONTAINING PROTEIN"/>
    <property type="match status" value="1"/>
</dbReference>
<dbReference type="EC" id="1.-.-.-" evidence="3"/>
<feature type="compositionally biased region" description="Basic and acidic residues" evidence="1">
    <location>
        <begin position="1"/>
        <end position="27"/>
    </location>
</feature>
<accession>A0ABV3LXT5</accession>
<organism evidence="3 4">
    <name type="scientific">Streptomyces huasconensis</name>
    <dbReference type="NCBI Taxonomy" id="1854574"/>
    <lineage>
        <taxon>Bacteria</taxon>
        <taxon>Bacillati</taxon>
        <taxon>Actinomycetota</taxon>
        <taxon>Actinomycetes</taxon>
        <taxon>Kitasatosporales</taxon>
        <taxon>Streptomycetaceae</taxon>
        <taxon>Streptomyces</taxon>
    </lineage>
</organism>
<dbReference type="InterPro" id="IPR018713">
    <property type="entry name" value="MPAB/Lcp_cat_dom"/>
</dbReference>
<keyword evidence="4" id="KW-1185">Reference proteome</keyword>
<sequence>MKPDDDRSGRDDPEHRDDIARRDHRNADPAPTPAPPPPNGILWSIAGDVRALLMLPSALALQVAHPAIGAGVDEYSVFRTDPWGRGERSLRSVLLWVYGGDEAAAEGRRLRTLHRSIQGTDTRGRRYHALMPAPYAWVHATGFPVYRHAQRYLGRPFTEAQERQLYAEWLQVGRILGIHDRDMPQTPEEFWPYYRKVLADELELTAVVRELTGTDAPVPPPDRGPRPVRPLLRALWPLLLPPLARFRRFLTIGLMPPDARQALGLPWTPRQERALRRFGLVVRTLVPLLPERLRYLPLARRARARHRAARC</sequence>
<dbReference type="EMBL" id="JBEYRS010000008">
    <property type="protein sequence ID" value="MEW2364278.1"/>
    <property type="molecule type" value="Genomic_DNA"/>
</dbReference>
<proteinExistence type="predicted"/>
<dbReference type="PANTHER" id="PTHR36151">
    <property type="entry name" value="BLR2777 PROTEIN"/>
    <property type="match status" value="1"/>
</dbReference>
<dbReference type="Pfam" id="PF09995">
    <property type="entry name" value="MPAB_Lcp_cat"/>
    <property type="match status" value="1"/>
</dbReference>
<name>A0ABV3LXT5_9ACTN</name>
<reference evidence="3 4" key="1">
    <citation type="submission" date="2024-06" db="EMBL/GenBank/DDBJ databases">
        <title>The Natural Products Discovery Center: Release of the First 8490 Sequenced Strains for Exploring Actinobacteria Biosynthetic Diversity.</title>
        <authorList>
            <person name="Kalkreuter E."/>
            <person name="Kautsar S.A."/>
            <person name="Yang D."/>
            <person name="Bader C.D."/>
            <person name="Teijaro C.N."/>
            <person name="Fluegel L."/>
            <person name="Davis C.M."/>
            <person name="Simpson J.R."/>
            <person name="Lauterbach L."/>
            <person name="Steele A.D."/>
            <person name="Gui C."/>
            <person name="Meng S."/>
            <person name="Li G."/>
            <person name="Viehrig K."/>
            <person name="Ye F."/>
            <person name="Su P."/>
            <person name="Kiefer A.F."/>
            <person name="Nichols A."/>
            <person name="Cepeda A.J."/>
            <person name="Yan W."/>
            <person name="Fan B."/>
            <person name="Jiang Y."/>
            <person name="Adhikari A."/>
            <person name="Zheng C.-J."/>
            <person name="Schuster L."/>
            <person name="Cowan T.M."/>
            <person name="Smanski M.J."/>
            <person name="Chevrette M.G."/>
            <person name="De Carvalho L.P.S."/>
            <person name="Shen B."/>
        </authorList>
    </citation>
    <scope>NUCLEOTIDE SEQUENCE [LARGE SCALE GENOMIC DNA]</scope>
    <source>
        <strain evidence="3 4">NPDC047833</strain>
    </source>
</reference>
<gene>
    <name evidence="3" type="ORF">AB0887_20340</name>
</gene>
<evidence type="ECO:0000256" key="1">
    <source>
        <dbReference type="SAM" id="MobiDB-lite"/>
    </source>
</evidence>
<comment type="caution">
    <text evidence="3">The sequence shown here is derived from an EMBL/GenBank/DDBJ whole genome shotgun (WGS) entry which is preliminary data.</text>
</comment>
<keyword evidence="3" id="KW-0560">Oxidoreductase</keyword>
<dbReference type="GO" id="GO:0016491">
    <property type="term" value="F:oxidoreductase activity"/>
    <property type="evidence" value="ECO:0007669"/>
    <property type="project" value="UniProtKB-KW"/>
</dbReference>
<evidence type="ECO:0000313" key="3">
    <source>
        <dbReference type="EMBL" id="MEW2364278.1"/>
    </source>
</evidence>
<feature type="domain" description="ER-bound oxygenase mpaB/mpaB'/Rubber oxygenase catalytic" evidence="2">
    <location>
        <begin position="43"/>
        <end position="284"/>
    </location>
</feature>
<protein>
    <submittedName>
        <fullName evidence="3">Oxygenase MpaB family protein</fullName>
        <ecNumber evidence="3">1.-.-.-</ecNumber>
    </submittedName>
</protein>
<dbReference type="Proteomes" id="UP001553843">
    <property type="component" value="Unassembled WGS sequence"/>
</dbReference>